<evidence type="ECO:0000313" key="9">
    <source>
        <dbReference type="EMBL" id="WIF97090.1"/>
    </source>
</evidence>
<evidence type="ECO:0000256" key="3">
    <source>
        <dbReference type="ARBA" id="ARBA00022960"/>
    </source>
</evidence>
<dbReference type="Gene3D" id="2.40.10.340">
    <property type="entry name" value="Rod shape-determining protein MreC, domain 1"/>
    <property type="match status" value="1"/>
</dbReference>
<dbReference type="InterPro" id="IPR055342">
    <property type="entry name" value="MreC_beta-barrel_core"/>
</dbReference>
<comment type="similarity">
    <text evidence="1 5">Belongs to the MreC family.</text>
</comment>
<dbReference type="PANTHER" id="PTHR34138:SF1">
    <property type="entry name" value="CELL SHAPE-DETERMINING PROTEIN MREC"/>
    <property type="match status" value="1"/>
</dbReference>
<dbReference type="EMBL" id="CP126446">
    <property type="protein sequence ID" value="WIF97090.1"/>
    <property type="molecule type" value="Genomic_DNA"/>
</dbReference>
<comment type="function">
    <text evidence="5">Involved in formation and maintenance of cell shape.</text>
</comment>
<gene>
    <name evidence="9" type="primary">mreC</name>
    <name evidence="9" type="ORF">QNI29_15260</name>
</gene>
<evidence type="ECO:0000256" key="7">
    <source>
        <dbReference type="SAM" id="MobiDB-lite"/>
    </source>
</evidence>
<dbReference type="Gene3D" id="2.40.10.350">
    <property type="entry name" value="Rod shape-determining protein MreC, domain 2"/>
    <property type="match status" value="1"/>
</dbReference>
<feature type="coiled-coil region" evidence="6">
    <location>
        <begin position="79"/>
        <end position="113"/>
    </location>
</feature>
<reference evidence="9 10" key="1">
    <citation type="submission" date="2023-05" db="EMBL/GenBank/DDBJ databases">
        <title>Comparative genomics reveals the evidence of polycyclic aromatic hydrocarbons degradation in moderately halophilic genus Pontibacillus.</title>
        <authorList>
            <person name="Yang H."/>
            <person name="Qian Z."/>
        </authorList>
    </citation>
    <scope>NUCLEOTIDE SEQUENCE [LARGE SCALE GENOMIC DNA]</scope>
    <source>
        <strain evidence="10">HN14</strain>
    </source>
</reference>
<dbReference type="InterPro" id="IPR042177">
    <property type="entry name" value="Cell/Rod_1"/>
</dbReference>
<evidence type="ECO:0000256" key="5">
    <source>
        <dbReference type="PIRNR" id="PIRNR038471"/>
    </source>
</evidence>
<accession>A0ABY8UXG0</accession>
<name>A0ABY8UXG0_9BACI</name>
<feature type="region of interest" description="Disordered" evidence="7">
    <location>
        <begin position="280"/>
        <end position="299"/>
    </location>
</feature>
<evidence type="ECO:0000256" key="6">
    <source>
        <dbReference type="SAM" id="Coils"/>
    </source>
</evidence>
<evidence type="ECO:0000259" key="8">
    <source>
        <dbReference type="Pfam" id="PF04085"/>
    </source>
</evidence>
<dbReference type="RefSeq" id="WP_231417339.1">
    <property type="nucleotide sequence ID" value="NZ_CP126446.1"/>
</dbReference>
<keyword evidence="6" id="KW-0175">Coiled coil</keyword>
<dbReference type="InterPro" id="IPR007221">
    <property type="entry name" value="MreC"/>
</dbReference>
<organism evidence="9 10">
    <name type="scientific">Pontibacillus chungwhensis</name>
    <dbReference type="NCBI Taxonomy" id="265426"/>
    <lineage>
        <taxon>Bacteria</taxon>
        <taxon>Bacillati</taxon>
        <taxon>Bacillota</taxon>
        <taxon>Bacilli</taxon>
        <taxon>Bacillales</taxon>
        <taxon>Bacillaceae</taxon>
        <taxon>Pontibacillus</taxon>
    </lineage>
</organism>
<protein>
    <recommendedName>
        <fullName evidence="2 5">Cell shape-determining protein MreC</fullName>
    </recommendedName>
    <alternativeName>
        <fullName evidence="4 5">Cell shape protein MreC</fullName>
    </alternativeName>
</protein>
<dbReference type="Pfam" id="PF04085">
    <property type="entry name" value="MreC"/>
    <property type="match status" value="1"/>
</dbReference>
<feature type="compositionally biased region" description="Acidic residues" evidence="7">
    <location>
        <begin position="287"/>
        <end position="299"/>
    </location>
</feature>
<keyword evidence="10" id="KW-1185">Reference proteome</keyword>
<feature type="domain" description="Rod shape-determining protein MreC beta-barrel core" evidence="8">
    <location>
        <begin position="123"/>
        <end position="275"/>
    </location>
</feature>
<dbReference type="PANTHER" id="PTHR34138">
    <property type="entry name" value="CELL SHAPE-DETERMINING PROTEIN MREC"/>
    <property type="match status" value="1"/>
</dbReference>
<evidence type="ECO:0000313" key="10">
    <source>
        <dbReference type="Proteomes" id="UP001236652"/>
    </source>
</evidence>
<evidence type="ECO:0000256" key="1">
    <source>
        <dbReference type="ARBA" id="ARBA00009369"/>
    </source>
</evidence>
<evidence type="ECO:0000256" key="2">
    <source>
        <dbReference type="ARBA" id="ARBA00013855"/>
    </source>
</evidence>
<dbReference type="Gene3D" id="1.20.5.490">
    <property type="entry name" value="Single helix bin"/>
    <property type="match status" value="1"/>
</dbReference>
<dbReference type="NCBIfam" id="TIGR00219">
    <property type="entry name" value="mreC"/>
    <property type="match status" value="1"/>
</dbReference>
<dbReference type="InterPro" id="IPR042175">
    <property type="entry name" value="Cell/Rod_MreC_2"/>
</dbReference>
<dbReference type="Proteomes" id="UP001236652">
    <property type="component" value="Chromosome"/>
</dbReference>
<dbReference type="PIRSF" id="PIRSF038471">
    <property type="entry name" value="MreC"/>
    <property type="match status" value="1"/>
</dbReference>
<proteinExistence type="inferred from homology"/>
<sequence>MPSFFRNKRLILILVSIIFLVALIGFTIRDRDHLTLPEQFLQDTIGWVQTAFHAPVQFVTGTFDNIKDVKNTYEQNQVLKQKLLEDRNLLEEIQLLKKENKELRSMLDKNESLGDYTPIQGTVIARGPEERWYKQLTINKGEQHGVKKGMAVITGKGMIGKIQSTSQVTSTIQLLSGFGGNNLIHAKVVGDENQYGLIEGGYDEKEKALLLKEIPYDAKIEKGQLVVSSGMGGVFPSGLEIGKVREVVIDEYGLTQLAYVEPAADFYEINHVSVIDRDMFSPKLDEQPEDPEGEEEDGQ</sequence>
<keyword evidence="3 5" id="KW-0133">Cell shape</keyword>
<evidence type="ECO:0000256" key="4">
    <source>
        <dbReference type="ARBA" id="ARBA00032089"/>
    </source>
</evidence>